<gene>
    <name evidence="1" type="ORF">MRB53_003011</name>
</gene>
<keyword evidence="2" id="KW-1185">Reference proteome</keyword>
<protein>
    <submittedName>
        <fullName evidence="1">Uncharacterized protein</fullName>
    </submittedName>
</protein>
<comment type="caution">
    <text evidence="1">The sequence shown here is derived from an EMBL/GenBank/DDBJ whole genome shotgun (WGS) entry which is preliminary data.</text>
</comment>
<organism evidence="1 2">
    <name type="scientific">Persea americana</name>
    <name type="common">Avocado</name>
    <dbReference type="NCBI Taxonomy" id="3435"/>
    <lineage>
        <taxon>Eukaryota</taxon>
        <taxon>Viridiplantae</taxon>
        <taxon>Streptophyta</taxon>
        <taxon>Embryophyta</taxon>
        <taxon>Tracheophyta</taxon>
        <taxon>Spermatophyta</taxon>
        <taxon>Magnoliopsida</taxon>
        <taxon>Magnoliidae</taxon>
        <taxon>Laurales</taxon>
        <taxon>Lauraceae</taxon>
        <taxon>Persea</taxon>
    </lineage>
</organism>
<name>A0ACC2MWF2_PERAE</name>
<proteinExistence type="predicted"/>
<evidence type="ECO:0000313" key="2">
    <source>
        <dbReference type="Proteomes" id="UP001234297"/>
    </source>
</evidence>
<evidence type="ECO:0000313" key="1">
    <source>
        <dbReference type="EMBL" id="KAJ8649988.1"/>
    </source>
</evidence>
<dbReference type="Proteomes" id="UP001234297">
    <property type="component" value="Chromosome 1"/>
</dbReference>
<sequence length="751" mass="83728">MATIDEISVLNLIRQHLLADFSSFDNFSFASAPKPDISGSSVIKPKLEPFTDSFRSETTVKITDYLKESDGDFIEMKPSPIKKLAAESKEKSNPHLQSIPASASPRRPSLKIALPVGPKLERPDRTDPLPAEVSVEKRHYRGVRHRPWGKFAAEIRDPSRRGSRVWLGTFETAIEAAKAYDRAAFQMRGSKAILNFPLEVGSSHGEPLAVCRKRRRMTECDGSAAGVVEERKQVEGGRSPGPDDVGSAGNIPLTPSSWACVDLAGSSNVPPLSPLSPHPPMCCTQLKRSLYLSENPEIFPRPFSRALWKSTTEISERSSAWRFLLNKFPGGLRIKGDPRWMTNQLKLSTRKRLIWKTSPLKKFSKAFNVLEKVLRDGRWSEEDASVLVPGDIISIKLGDIIPADARLLEGDPLKIDQSALTGESLPVTKSPGDGVEDQQFENIVMHTNLALPHNHDVDEWVLTSIGNFCICSIAIGMVIEIIVIYGVHGRSYRVGIDNLLVLLIGGIPIAMPTVLSVTMAIGSHRLSQQDNFHVKDLNKYKIENTDVAVKENNERMASAVYLQVSTISQALIFVTRSQGWSFLERPGLLLVVAFIIAQMIATVISATATWKFAGIRSIGWGWTGVIWLYSIVTYTLLDPLKFCVRYALAGKAWDLVFNKKTAFTTQKDFGREAREAAWAREQRTLHGLQTAETRRFTEKHTFRDINLMAEEAKRRAEIARLRELHTLKGKVESFAKLKGLDIDAINQHYTV</sequence>
<dbReference type="EMBL" id="CM056809">
    <property type="protein sequence ID" value="KAJ8649988.1"/>
    <property type="molecule type" value="Genomic_DNA"/>
</dbReference>
<accession>A0ACC2MWF2</accession>
<reference evidence="1 2" key="1">
    <citation type="journal article" date="2022" name="Hortic Res">
        <title>A haplotype resolved chromosomal level avocado genome allows analysis of novel avocado genes.</title>
        <authorList>
            <person name="Nath O."/>
            <person name="Fletcher S.J."/>
            <person name="Hayward A."/>
            <person name="Shaw L.M."/>
            <person name="Masouleh A.K."/>
            <person name="Furtado A."/>
            <person name="Henry R.J."/>
            <person name="Mitter N."/>
        </authorList>
    </citation>
    <scope>NUCLEOTIDE SEQUENCE [LARGE SCALE GENOMIC DNA]</scope>
    <source>
        <strain evidence="2">cv. Hass</strain>
    </source>
</reference>